<reference evidence="1" key="1">
    <citation type="submission" date="2014-05" db="EMBL/GenBank/DDBJ databases">
        <authorList>
            <person name="Chronopoulou M."/>
        </authorList>
    </citation>
    <scope>NUCLEOTIDE SEQUENCE</scope>
    <source>
        <tissue evidence="1">Whole organism</tissue>
    </source>
</reference>
<name>A0A0K2SYC1_LEPSM</name>
<protein>
    <submittedName>
        <fullName evidence="1">Uncharacterized protein</fullName>
    </submittedName>
</protein>
<dbReference type="EMBL" id="HACA01000895">
    <property type="protein sequence ID" value="CDW18256.1"/>
    <property type="molecule type" value="Transcribed_RNA"/>
</dbReference>
<dbReference type="AlphaFoldDB" id="A0A0K2SYC1"/>
<sequence>MPNSGDTVFQYCIKSISFCFSFLTIKNTHPVA</sequence>
<proteinExistence type="predicted"/>
<organism evidence="1">
    <name type="scientific">Lepeophtheirus salmonis</name>
    <name type="common">Salmon louse</name>
    <name type="synonym">Caligus salmonis</name>
    <dbReference type="NCBI Taxonomy" id="72036"/>
    <lineage>
        <taxon>Eukaryota</taxon>
        <taxon>Metazoa</taxon>
        <taxon>Ecdysozoa</taxon>
        <taxon>Arthropoda</taxon>
        <taxon>Crustacea</taxon>
        <taxon>Multicrustacea</taxon>
        <taxon>Hexanauplia</taxon>
        <taxon>Copepoda</taxon>
        <taxon>Siphonostomatoida</taxon>
        <taxon>Caligidae</taxon>
        <taxon>Lepeophtheirus</taxon>
    </lineage>
</organism>
<accession>A0A0K2SYC1</accession>
<evidence type="ECO:0000313" key="1">
    <source>
        <dbReference type="EMBL" id="CDW18256.1"/>
    </source>
</evidence>